<dbReference type="SUPFAM" id="SSF51569">
    <property type="entry name" value="Aldolase"/>
    <property type="match status" value="1"/>
</dbReference>
<dbReference type="InterPro" id="IPR006190">
    <property type="entry name" value="SAF_AFP_Neu5Ac"/>
</dbReference>
<dbReference type="PANTHER" id="PTHR42966">
    <property type="entry name" value="N-ACETYLNEURAMINATE SYNTHASE"/>
    <property type="match status" value="1"/>
</dbReference>
<dbReference type="InterPro" id="IPR003329">
    <property type="entry name" value="Cytidylyl_trans"/>
</dbReference>
<dbReference type="Proteomes" id="UP000326207">
    <property type="component" value="Unassembled WGS sequence"/>
</dbReference>
<dbReference type="InterPro" id="IPR051690">
    <property type="entry name" value="PseI-like"/>
</dbReference>
<dbReference type="InterPro" id="IPR036732">
    <property type="entry name" value="AFP_Neu5c_C_sf"/>
</dbReference>
<accession>A0A5N5UKV6</accession>
<dbReference type="GO" id="GO:0047444">
    <property type="term" value="F:N-acylneuraminate-9-phosphate synthase activity"/>
    <property type="evidence" value="ECO:0007669"/>
    <property type="project" value="TreeGrafter"/>
</dbReference>
<feature type="domain" description="AFP-like" evidence="1">
    <location>
        <begin position="279"/>
        <end position="339"/>
    </location>
</feature>
<dbReference type="GO" id="GO:0016051">
    <property type="term" value="P:carbohydrate biosynthetic process"/>
    <property type="evidence" value="ECO:0007669"/>
    <property type="project" value="InterPro"/>
</dbReference>
<dbReference type="EMBL" id="QMDY01000002">
    <property type="protein sequence ID" value="KAB7519449.1"/>
    <property type="molecule type" value="Genomic_DNA"/>
</dbReference>
<dbReference type="Pfam" id="PF08666">
    <property type="entry name" value="SAF"/>
    <property type="match status" value="1"/>
</dbReference>
<evidence type="ECO:0000313" key="3">
    <source>
        <dbReference type="Proteomes" id="UP000326207"/>
    </source>
</evidence>
<dbReference type="AlphaFoldDB" id="A0A5N5UKV6"/>
<dbReference type="InterPro" id="IPR029044">
    <property type="entry name" value="Nucleotide-diphossugar_trans"/>
</dbReference>
<dbReference type="InterPro" id="IPR013785">
    <property type="entry name" value="Aldolase_TIM"/>
</dbReference>
<evidence type="ECO:0000313" key="2">
    <source>
        <dbReference type="EMBL" id="KAB7519449.1"/>
    </source>
</evidence>
<dbReference type="PANTHER" id="PTHR42966:SF1">
    <property type="entry name" value="SIALIC ACID SYNTHASE"/>
    <property type="match status" value="1"/>
</dbReference>
<evidence type="ECO:0000259" key="1">
    <source>
        <dbReference type="PROSITE" id="PS50844"/>
    </source>
</evidence>
<dbReference type="Pfam" id="PF02348">
    <property type="entry name" value="CTP_transf_3"/>
    <property type="match status" value="1"/>
</dbReference>
<dbReference type="CDD" id="cd11614">
    <property type="entry name" value="SAF_CpaB_FlgA_like"/>
    <property type="match status" value="1"/>
</dbReference>
<proteinExistence type="predicted"/>
<protein>
    <recommendedName>
        <fullName evidence="1">AFP-like domain-containing protein</fullName>
    </recommendedName>
</protein>
<dbReference type="PROSITE" id="PS50844">
    <property type="entry name" value="AFP_LIKE"/>
    <property type="match status" value="1"/>
</dbReference>
<dbReference type="Pfam" id="PF03102">
    <property type="entry name" value="NeuB"/>
    <property type="match status" value="1"/>
</dbReference>
<comment type="caution">
    <text evidence="2">The sequence shown here is derived from an EMBL/GenBank/DDBJ whole genome shotgun (WGS) entry which is preliminary data.</text>
</comment>
<sequence length="607" mass="67699">MSNNGEFFCEIDVIAELANAHGGDRSKAVEMIHCISESADAAKIQVFTADDLAVEAHENYELYQELALSTDDLRAIIDAAHEDALYVFADVFGDEGLQRIIETDIDGFKIHSSDLTNHRLIEKVGREDKPTLVSAGGVTPMEINEALSRLERVTDAPLGLVYGFQNYPTKLEDAHLNRLRNLIHKYASEYWVGYASHVDGGTDDAKSLPAWAVAVGADFVEVHTTLDRSQEGPDYYSSLEPDAFHSMAAYVDRVKMSLGSNSLDMSESESNYRTNHKKCVVTTRTLSAGDSISEDDVVLKRPAENPKTTFRDIDDVIGKIVKQTVEAEEPVRTTDVEFRVTATLACRSESTRLYGKPLQLVGEEPILSHQISQLRKVNAIDEIVLAISDTPSKAAFIKFADKNNLSYIVGDENDVLGRIVEAGRTSGADLVVRTTTENPFLFYEAIDRVVEHAIAENADLAVTRDLPLGSFAEVISLRALHRAHEFGEDRHRSELVTSFITEHPESFDIVGIEPPETVRRPDVRLTVDNPCDLMLVRELWERVSEHDDPYDLETILQYYDNENLSTINEEKPDGTTPAVVGQSWHIYAESDERMTCIDWGDSKPFSQ</sequence>
<name>A0A5N5UKV6_9EURY</name>
<dbReference type="Gene3D" id="3.20.20.70">
    <property type="entry name" value="Aldolase class I"/>
    <property type="match status" value="1"/>
</dbReference>
<organism evidence="2 3">
    <name type="scientific">Halosegnis rubeus</name>
    <dbReference type="NCBI Taxonomy" id="2212850"/>
    <lineage>
        <taxon>Archaea</taxon>
        <taxon>Methanobacteriati</taxon>
        <taxon>Methanobacteriota</taxon>
        <taxon>Stenosarchaea group</taxon>
        <taxon>Halobacteria</taxon>
        <taxon>Halobacteriales</taxon>
        <taxon>Natronomonadaceae</taxon>
        <taxon>Halosegnis</taxon>
    </lineage>
</organism>
<gene>
    <name evidence="2" type="ORF">DP108_04930</name>
</gene>
<dbReference type="InterPro" id="IPR013974">
    <property type="entry name" value="SAF"/>
</dbReference>
<dbReference type="Gene3D" id="3.90.1210.10">
    <property type="entry name" value="Antifreeze-like/N-acetylneuraminic acid synthase C-terminal domain"/>
    <property type="match status" value="1"/>
</dbReference>
<dbReference type="SMART" id="SM00858">
    <property type="entry name" value="SAF"/>
    <property type="match status" value="1"/>
</dbReference>
<dbReference type="InterPro" id="IPR013132">
    <property type="entry name" value="PseI/NeuA/B-like_N"/>
</dbReference>
<reference evidence="2 3" key="1">
    <citation type="submission" date="2019-10" db="EMBL/GenBank/DDBJ databases">
        <title>Unraveling microbial dark matter from salterns through culturing: the case of the genus Halosegnis.</title>
        <authorList>
            <person name="Duran-Viseras A."/>
            <person name="Andrei A.-S."/>
            <person name="Vera-Gargallo B."/>
            <person name="Ghai R."/>
            <person name="Sanchez-Porro C."/>
            <person name="Ventosa A."/>
        </authorList>
    </citation>
    <scope>NUCLEOTIDE SEQUENCE [LARGE SCALE GENOMIC DNA]</scope>
    <source>
        <strain evidence="2 3">F19-13</strain>
    </source>
</reference>
<dbReference type="Gene3D" id="3.90.550.10">
    <property type="entry name" value="Spore Coat Polysaccharide Biosynthesis Protein SpsA, Chain A"/>
    <property type="match status" value="1"/>
</dbReference>
<dbReference type="RefSeq" id="WP_152156085.1">
    <property type="nucleotide sequence ID" value="NZ_QMDY01000002.1"/>
</dbReference>
<dbReference type="SUPFAM" id="SSF51269">
    <property type="entry name" value="AFP III-like domain"/>
    <property type="match status" value="1"/>
</dbReference>
<dbReference type="SUPFAM" id="SSF53448">
    <property type="entry name" value="Nucleotide-diphospho-sugar transferases"/>
    <property type="match status" value="1"/>
</dbReference>